<sequence length="230" mass="24754">MKSFLLVFTFGIAGIDPMGLTLLLAGIASGVKKRQVAAFGLATFFGTILLGVLFSLFGGQITDWIRPLVPQANDPSWAMAEIAVALLIGYWLFTHITARSRTHDNTEGRESGRPSSVFGMAVSGFAFSLSAVPDPAFLATAVIASQTSSLPKMIIMHSIWVLVSQILLFAFIAAYLLDAHEPLKDFVRPIWESVKRPVIGALYVGIGALCFGMAIDAIALFATGEYLVRL</sequence>
<proteinExistence type="predicted"/>
<feature type="transmembrane region" description="Helical" evidence="1">
    <location>
        <begin position="77"/>
        <end position="96"/>
    </location>
</feature>
<reference evidence="2" key="2">
    <citation type="submission" date="2023-01" db="EMBL/GenBank/DDBJ databases">
        <title>Draft genome sequence of Maritalea porphyrae strain NBRC 107169.</title>
        <authorList>
            <person name="Sun Q."/>
            <person name="Mori K."/>
        </authorList>
    </citation>
    <scope>NUCLEOTIDE SEQUENCE</scope>
    <source>
        <strain evidence="2">NBRC 107169</strain>
    </source>
</reference>
<reference evidence="2" key="1">
    <citation type="journal article" date="2014" name="Int. J. Syst. Evol. Microbiol.">
        <title>Complete genome of a new Firmicutes species belonging to the dominant human colonic microbiota ('Ruminococcus bicirculans') reveals two chromosomes and a selective capacity to utilize plant glucans.</title>
        <authorList>
            <consortium name="NISC Comparative Sequencing Program"/>
            <person name="Wegmann U."/>
            <person name="Louis P."/>
            <person name="Goesmann A."/>
            <person name="Henrissat B."/>
            <person name="Duncan S.H."/>
            <person name="Flint H.J."/>
        </authorList>
    </citation>
    <scope>NUCLEOTIDE SEQUENCE</scope>
    <source>
        <strain evidence="2">NBRC 107169</strain>
    </source>
</reference>
<keyword evidence="1" id="KW-0812">Transmembrane</keyword>
<feature type="transmembrane region" description="Helical" evidence="1">
    <location>
        <begin position="198"/>
        <end position="222"/>
    </location>
</feature>
<feature type="transmembrane region" description="Helical" evidence="1">
    <location>
        <begin position="6"/>
        <end position="29"/>
    </location>
</feature>
<feature type="transmembrane region" description="Helical" evidence="1">
    <location>
        <begin position="154"/>
        <end position="177"/>
    </location>
</feature>
<protein>
    <recommendedName>
        <fullName evidence="4">Sap-like sulfolipid-1-addressing protein</fullName>
    </recommendedName>
</protein>
<dbReference type="RefSeq" id="WP_284362088.1">
    <property type="nucleotide sequence ID" value="NZ_BSNI01000002.1"/>
</dbReference>
<evidence type="ECO:0008006" key="4">
    <source>
        <dbReference type="Google" id="ProtNLM"/>
    </source>
</evidence>
<evidence type="ECO:0000313" key="2">
    <source>
        <dbReference type="EMBL" id="GLQ16451.1"/>
    </source>
</evidence>
<dbReference type="Proteomes" id="UP001161405">
    <property type="component" value="Unassembled WGS sequence"/>
</dbReference>
<organism evidence="2 3">
    <name type="scientific">Maritalea porphyrae</name>
    <dbReference type="NCBI Taxonomy" id="880732"/>
    <lineage>
        <taxon>Bacteria</taxon>
        <taxon>Pseudomonadati</taxon>
        <taxon>Pseudomonadota</taxon>
        <taxon>Alphaproteobacteria</taxon>
        <taxon>Hyphomicrobiales</taxon>
        <taxon>Devosiaceae</taxon>
        <taxon>Maritalea</taxon>
    </lineage>
</organism>
<evidence type="ECO:0000256" key="1">
    <source>
        <dbReference type="SAM" id="Phobius"/>
    </source>
</evidence>
<feature type="transmembrane region" description="Helical" evidence="1">
    <location>
        <begin position="36"/>
        <end position="57"/>
    </location>
</feature>
<keyword evidence="3" id="KW-1185">Reference proteome</keyword>
<dbReference type="EMBL" id="BSNI01000002">
    <property type="protein sequence ID" value="GLQ16451.1"/>
    <property type="molecule type" value="Genomic_DNA"/>
</dbReference>
<name>A0ABQ5UMD9_9HYPH</name>
<accession>A0ABQ5UMD9</accession>
<feature type="transmembrane region" description="Helical" evidence="1">
    <location>
        <begin position="117"/>
        <end position="142"/>
    </location>
</feature>
<evidence type="ECO:0000313" key="3">
    <source>
        <dbReference type="Proteomes" id="UP001161405"/>
    </source>
</evidence>
<comment type="caution">
    <text evidence="2">The sequence shown here is derived from an EMBL/GenBank/DDBJ whole genome shotgun (WGS) entry which is preliminary data.</text>
</comment>
<keyword evidence="1" id="KW-0472">Membrane</keyword>
<gene>
    <name evidence="2" type="ORF">GCM10007879_07000</name>
</gene>
<keyword evidence="1" id="KW-1133">Transmembrane helix</keyword>